<proteinExistence type="predicted"/>
<evidence type="ECO:0000313" key="3">
    <source>
        <dbReference type="Proteomes" id="UP000325081"/>
    </source>
</evidence>
<feature type="compositionally biased region" description="Low complexity" evidence="1">
    <location>
        <begin position="95"/>
        <end position="114"/>
    </location>
</feature>
<evidence type="ECO:0000313" key="2">
    <source>
        <dbReference type="EMBL" id="GER36904.1"/>
    </source>
</evidence>
<dbReference type="OrthoDB" id="1742792at2759"/>
<feature type="region of interest" description="Disordered" evidence="1">
    <location>
        <begin position="93"/>
        <end position="114"/>
    </location>
</feature>
<evidence type="ECO:0000256" key="1">
    <source>
        <dbReference type="SAM" id="MobiDB-lite"/>
    </source>
</evidence>
<accession>A0A5A7PVV7</accession>
<reference evidence="3" key="1">
    <citation type="journal article" date="2019" name="Curr. Biol.">
        <title>Genome Sequence of Striga asiatica Provides Insight into the Evolution of Plant Parasitism.</title>
        <authorList>
            <person name="Yoshida S."/>
            <person name="Kim S."/>
            <person name="Wafula E.K."/>
            <person name="Tanskanen J."/>
            <person name="Kim Y.M."/>
            <person name="Honaas L."/>
            <person name="Yang Z."/>
            <person name="Spallek T."/>
            <person name="Conn C.E."/>
            <person name="Ichihashi Y."/>
            <person name="Cheong K."/>
            <person name="Cui S."/>
            <person name="Der J.P."/>
            <person name="Gundlach H."/>
            <person name="Jiao Y."/>
            <person name="Hori C."/>
            <person name="Ishida J.K."/>
            <person name="Kasahara H."/>
            <person name="Kiba T."/>
            <person name="Kim M.S."/>
            <person name="Koo N."/>
            <person name="Laohavisit A."/>
            <person name="Lee Y.H."/>
            <person name="Lumba S."/>
            <person name="McCourt P."/>
            <person name="Mortimer J.C."/>
            <person name="Mutuku J.M."/>
            <person name="Nomura T."/>
            <person name="Sasaki-Sekimoto Y."/>
            <person name="Seto Y."/>
            <person name="Wang Y."/>
            <person name="Wakatake T."/>
            <person name="Sakakibara H."/>
            <person name="Demura T."/>
            <person name="Yamaguchi S."/>
            <person name="Yoneyama K."/>
            <person name="Manabe R.I."/>
            <person name="Nelson D.C."/>
            <person name="Schulman A.H."/>
            <person name="Timko M.P."/>
            <person name="dePamphilis C.W."/>
            <person name="Choi D."/>
            <person name="Shirasu K."/>
        </authorList>
    </citation>
    <scope>NUCLEOTIDE SEQUENCE [LARGE SCALE GENOMIC DNA]</scope>
    <source>
        <strain evidence="3">cv. UVA1</strain>
    </source>
</reference>
<keyword evidence="2" id="KW-0687">Ribonucleoprotein</keyword>
<keyword evidence="3" id="KW-1185">Reference proteome</keyword>
<name>A0A5A7PVV7_STRAF</name>
<dbReference type="Proteomes" id="UP000325081">
    <property type="component" value="Unassembled WGS sequence"/>
</dbReference>
<dbReference type="EMBL" id="BKCP01005239">
    <property type="protein sequence ID" value="GER36904.1"/>
    <property type="molecule type" value="Genomic_DNA"/>
</dbReference>
<sequence length="156" mass="17052">MGHTNIWNTHPKTYGPEVETLHKPFQIKKPNASLSSTACSSPHLDHESDPLFSPLPDQILDKILLDIIKPLTLPIPARPKSLSFESPLLPRRKAASSPLRARSSSAEATASQSSSVFVVVERELPFRSLMAFGRSGVELPEDEAAAAVRTCSKNRT</sequence>
<keyword evidence="2" id="KW-0689">Ribosomal protein</keyword>
<protein>
    <submittedName>
        <fullName evidence="2">40S ribosomal protein S29</fullName>
    </submittedName>
</protein>
<dbReference type="AlphaFoldDB" id="A0A5A7PVV7"/>
<comment type="caution">
    <text evidence="2">The sequence shown here is derived from an EMBL/GenBank/DDBJ whole genome shotgun (WGS) entry which is preliminary data.</text>
</comment>
<organism evidence="2 3">
    <name type="scientific">Striga asiatica</name>
    <name type="common">Asiatic witchweed</name>
    <name type="synonym">Buchnera asiatica</name>
    <dbReference type="NCBI Taxonomy" id="4170"/>
    <lineage>
        <taxon>Eukaryota</taxon>
        <taxon>Viridiplantae</taxon>
        <taxon>Streptophyta</taxon>
        <taxon>Embryophyta</taxon>
        <taxon>Tracheophyta</taxon>
        <taxon>Spermatophyta</taxon>
        <taxon>Magnoliopsida</taxon>
        <taxon>eudicotyledons</taxon>
        <taxon>Gunneridae</taxon>
        <taxon>Pentapetalae</taxon>
        <taxon>asterids</taxon>
        <taxon>lamiids</taxon>
        <taxon>Lamiales</taxon>
        <taxon>Orobanchaceae</taxon>
        <taxon>Buchnereae</taxon>
        <taxon>Striga</taxon>
    </lineage>
</organism>
<dbReference type="GO" id="GO:0005840">
    <property type="term" value="C:ribosome"/>
    <property type="evidence" value="ECO:0007669"/>
    <property type="project" value="UniProtKB-KW"/>
</dbReference>
<gene>
    <name evidence="2" type="ORF">STAS_13282</name>
</gene>